<dbReference type="Proteomes" id="UP000436803">
    <property type="component" value="Unassembled WGS sequence"/>
</dbReference>
<accession>A0A642KR92</accession>
<sequence length="87" mass="9964">MVIILFIKVCDMGGEIKLFSSLFAQGIRALGNCVKSNEPIVYLHVPQLDNTRLLLIRFIDETGGRKIIFYLLPTLFLIFFAEENDEQ</sequence>
<dbReference type="AlphaFoldDB" id="A0A642KR92"/>
<gene>
    <name evidence="1" type="ORF">F2Z29_07650</name>
</gene>
<organism evidence="1 2">
    <name type="scientific">Bacteroides fragilis</name>
    <dbReference type="NCBI Taxonomy" id="817"/>
    <lineage>
        <taxon>Bacteria</taxon>
        <taxon>Pseudomonadati</taxon>
        <taxon>Bacteroidota</taxon>
        <taxon>Bacteroidia</taxon>
        <taxon>Bacteroidales</taxon>
        <taxon>Bacteroidaceae</taxon>
        <taxon>Bacteroides</taxon>
    </lineage>
</organism>
<evidence type="ECO:0000313" key="2">
    <source>
        <dbReference type="Proteomes" id="UP000436803"/>
    </source>
</evidence>
<dbReference type="RefSeq" id="WP_050552414.1">
    <property type="nucleotide sequence ID" value="NZ_CAXSXS010000002.1"/>
</dbReference>
<evidence type="ECO:0000313" key="1">
    <source>
        <dbReference type="EMBL" id="KAA5175289.1"/>
    </source>
</evidence>
<dbReference type="EMBL" id="VWAW01000005">
    <property type="protein sequence ID" value="KAA5175289.1"/>
    <property type="molecule type" value="Genomic_DNA"/>
</dbReference>
<comment type="caution">
    <text evidence="1">The sequence shown here is derived from an EMBL/GenBank/DDBJ whole genome shotgun (WGS) entry which is preliminary data.</text>
</comment>
<proteinExistence type="predicted"/>
<name>A0A642KR92_BACFG</name>
<reference evidence="1 2" key="1">
    <citation type="journal article" date="2019" name="Nat. Med.">
        <title>A library of human gut bacterial isolates paired with longitudinal multiomics data enables mechanistic microbiome research.</title>
        <authorList>
            <person name="Poyet M."/>
            <person name="Groussin M."/>
            <person name="Gibbons S.M."/>
            <person name="Avila-Pacheco J."/>
            <person name="Jiang X."/>
            <person name="Kearney S.M."/>
            <person name="Perrotta A.R."/>
            <person name="Berdy B."/>
            <person name="Zhao S."/>
            <person name="Lieberman T.D."/>
            <person name="Swanson P.K."/>
            <person name="Smith M."/>
            <person name="Roesemann S."/>
            <person name="Alexander J.E."/>
            <person name="Rich S.A."/>
            <person name="Livny J."/>
            <person name="Vlamakis H."/>
            <person name="Clish C."/>
            <person name="Bullock K."/>
            <person name="Deik A."/>
            <person name="Scott J."/>
            <person name="Pierce K.A."/>
            <person name="Xavier R.J."/>
            <person name="Alm E.J."/>
        </authorList>
    </citation>
    <scope>NUCLEOTIDE SEQUENCE [LARGE SCALE GENOMIC DNA]</scope>
    <source>
        <strain evidence="1 2">BIOML-A7</strain>
    </source>
</reference>
<protein>
    <submittedName>
        <fullName evidence="1">Uncharacterized protein</fullName>
    </submittedName>
</protein>